<dbReference type="Proteomes" id="UP000664096">
    <property type="component" value="Unassembled WGS sequence"/>
</dbReference>
<keyword evidence="1" id="KW-0732">Signal</keyword>
<reference evidence="2" key="1">
    <citation type="submission" date="2020-12" db="EMBL/GenBank/DDBJ databases">
        <title>Oil enriched cultivation method for isolating marine PHA-producing bacteria.</title>
        <authorList>
            <person name="Zheng W."/>
            <person name="Yu S."/>
            <person name="Huang Y."/>
        </authorList>
    </citation>
    <scope>NUCLEOTIDE SEQUENCE</scope>
    <source>
        <strain evidence="2">SY-2-12</strain>
    </source>
</reference>
<organism evidence="2 3">
    <name type="scientific">Roseibium aggregatum</name>
    <dbReference type="NCBI Taxonomy" id="187304"/>
    <lineage>
        <taxon>Bacteria</taxon>
        <taxon>Pseudomonadati</taxon>
        <taxon>Pseudomonadota</taxon>
        <taxon>Alphaproteobacteria</taxon>
        <taxon>Hyphomicrobiales</taxon>
        <taxon>Stappiaceae</taxon>
        <taxon>Roseibium</taxon>
    </lineage>
</organism>
<gene>
    <name evidence="2" type="ORF">JF539_11755</name>
</gene>
<protein>
    <submittedName>
        <fullName evidence="2">Uncharacterized protein</fullName>
    </submittedName>
</protein>
<name>A0A939J4S6_9HYPH</name>
<comment type="caution">
    <text evidence="2">The sequence shown here is derived from an EMBL/GenBank/DDBJ whole genome shotgun (WGS) entry which is preliminary data.</text>
</comment>
<dbReference type="EMBL" id="JAEKJZ010000001">
    <property type="protein sequence ID" value="MBN9671009.1"/>
    <property type="molecule type" value="Genomic_DNA"/>
</dbReference>
<feature type="signal peptide" evidence="1">
    <location>
        <begin position="1"/>
        <end position="27"/>
    </location>
</feature>
<dbReference type="RefSeq" id="WP_207140574.1">
    <property type="nucleotide sequence ID" value="NZ_JAEKJZ010000001.1"/>
</dbReference>
<evidence type="ECO:0000256" key="1">
    <source>
        <dbReference type="SAM" id="SignalP"/>
    </source>
</evidence>
<dbReference type="AlphaFoldDB" id="A0A939J4S6"/>
<evidence type="ECO:0000313" key="2">
    <source>
        <dbReference type="EMBL" id="MBN9671009.1"/>
    </source>
</evidence>
<accession>A0A939J4S6</accession>
<sequence>MAFFNSVSRVAFTCVAVLGFTMSAALADCQADIDKVERAVSNPGRAGIDETVVMQMRELLDDAVKEHRAGNESKCQELIDKAKYMGAVE</sequence>
<evidence type="ECO:0000313" key="3">
    <source>
        <dbReference type="Proteomes" id="UP000664096"/>
    </source>
</evidence>
<proteinExistence type="predicted"/>
<feature type="chain" id="PRO_5037060209" evidence="1">
    <location>
        <begin position="28"/>
        <end position="89"/>
    </location>
</feature>